<dbReference type="AlphaFoldDB" id="A0A8H6P484"/>
<dbReference type="Proteomes" id="UP000662466">
    <property type="component" value="Unassembled WGS sequence"/>
</dbReference>
<dbReference type="CDD" id="cd07722">
    <property type="entry name" value="LACTB2-like_MBL-fold"/>
    <property type="match status" value="1"/>
</dbReference>
<evidence type="ECO:0000259" key="7">
    <source>
        <dbReference type="SMART" id="SM00849"/>
    </source>
</evidence>
<dbReference type="InterPro" id="IPR036866">
    <property type="entry name" value="RibonucZ/Hydroxyglut_hydro"/>
</dbReference>
<dbReference type="SMART" id="SM00849">
    <property type="entry name" value="Lactamase_B"/>
    <property type="match status" value="1"/>
</dbReference>
<dbReference type="EMBL" id="JACBAD010002089">
    <property type="protein sequence ID" value="KAF7117460.1"/>
    <property type="molecule type" value="Genomic_DNA"/>
</dbReference>
<evidence type="ECO:0000256" key="1">
    <source>
        <dbReference type="ARBA" id="ARBA00001947"/>
    </source>
</evidence>
<keyword evidence="5" id="KW-0378">Hydrolase</keyword>
<dbReference type="OrthoDB" id="17458at2759"/>
<evidence type="ECO:0000313" key="10">
    <source>
        <dbReference type="Proteomes" id="UP000630445"/>
    </source>
</evidence>
<keyword evidence="6" id="KW-0862">Zinc</keyword>
<evidence type="ECO:0000256" key="2">
    <source>
        <dbReference type="ARBA" id="ARBA00005179"/>
    </source>
</evidence>
<dbReference type="EMBL" id="JACBAF010002038">
    <property type="protein sequence ID" value="KAF7169432.1"/>
    <property type="molecule type" value="Genomic_DNA"/>
</dbReference>
<comment type="similarity">
    <text evidence="3">Belongs to the metallo-beta-lactamase superfamily.</text>
</comment>
<evidence type="ECO:0000313" key="9">
    <source>
        <dbReference type="EMBL" id="KAF7169432.1"/>
    </source>
</evidence>
<dbReference type="GO" id="GO:0016787">
    <property type="term" value="F:hydrolase activity"/>
    <property type="evidence" value="ECO:0007669"/>
    <property type="project" value="UniProtKB-KW"/>
</dbReference>
<evidence type="ECO:0000256" key="5">
    <source>
        <dbReference type="ARBA" id="ARBA00022801"/>
    </source>
</evidence>
<sequence length="354" mass="38272">MVQPMPDGFYSSPFWAGYLETQRSKLPVLPKIDDGLSACVVRFLGCNPGSMQLQGTNTYLVGTGSTRILIDTGEGASQWALNVTRYLEDHDISISHVLITHWHKDHTGGIDDLLAHDSKITVYKHRPNQGQLAIVNGQIFQTQGATLRAVLTPGHSVDHMCFLLEEENALFTGDNVLGHGYSVAEDLEAYTASLRLTASLNCGLGYPGHGDVISNLPQTIAKYIAQRLSREKQIYAVLALKASSSSLSRNVSSASSVWSIRSGSAGGASNSGNHHDDEDENVMDTVQGLSTAEIGGLIYGEVSKNSAIFDSAVGPLLNQVLYMLLERGKIGSRLVGPDNTRHWFAIVLCDNEES</sequence>
<comment type="cofactor">
    <cofactor evidence="1">
        <name>Zn(2+)</name>
        <dbReference type="ChEBI" id="CHEBI:29105"/>
    </cofactor>
</comment>
<dbReference type="Gene3D" id="3.60.15.10">
    <property type="entry name" value="Ribonuclease Z/Hydroxyacylglutathione hydrolase-like"/>
    <property type="match status" value="1"/>
</dbReference>
<dbReference type="Pfam" id="PF00753">
    <property type="entry name" value="Lactamase_B"/>
    <property type="match status" value="1"/>
</dbReference>
<proteinExistence type="inferred from homology"/>
<dbReference type="PANTHER" id="PTHR23131:SF2">
    <property type="entry name" value="LACTAMASE-LIKE PROTEIN APTB-RELATED"/>
    <property type="match status" value="1"/>
</dbReference>
<protein>
    <recommendedName>
        <fullName evidence="7">Metallo-beta-lactamase domain-containing protein</fullName>
    </recommendedName>
</protein>
<dbReference type="InterPro" id="IPR036388">
    <property type="entry name" value="WH-like_DNA-bd_sf"/>
</dbReference>
<reference evidence="8" key="1">
    <citation type="submission" date="2020-06" db="EMBL/GenBank/DDBJ databases">
        <title>Draft genome sequences of strains closely related to Aspergillus parafelis and Aspergillus hiratsukae.</title>
        <authorList>
            <person name="Dos Santos R.A.C."/>
            <person name="Rivero-Menendez O."/>
            <person name="Steenwyk J.L."/>
            <person name="Mead M.E."/>
            <person name="Goldman G.H."/>
            <person name="Alastruey-Izquierdo A."/>
            <person name="Rokas A."/>
        </authorList>
    </citation>
    <scope>NUCLEOTIDE SEQUENCE</scope>
    <source>
        <strain evidence="8">CNM-CM5793</strain>
        <strain evidence="9">CNM-CM6106</strain>
    </source>
</reference>
<dbReference type="PANTHER" id="PTHR23131">
    <property type="entry name" value="ENDORIBONUCLEASE LACTB2"/>
    <property type="match status" value="1"/>
</dbReference>
<dbReference type="Gene3D" id="1.10.10.10">
    <property type="entry name" value="Winged helix-like DNA-binding domain superfamily/Winged helix DNA-binding domain"/>
    <property type="match status" value="1"/>
</dbReference>
<comment type="pathway">
    <text evidence="2">Secondary metabolite biosynthesis.</text>
</comment>
<evidence type="ECO:0000256" key="6">
    <source>
        <dbReference type="ARBA" id="ARBA00022833"/>
    </source>
</evidence>
<keyword evidence="10" id="KW-1185">Reference proteome</keyword>
<dbReference type="GO" id="GO:0046872">
    <property type="term" value="F:metal ion binding"/>
    <property type="evidence" value="ECO:0007669"/>
    <property type="project" value="UniProtKB-KW"/>
</dbReference>
<dbReference type="InterPro" id="IPR047921">
    <property type="entry name" value="LACTB2-like_MBL-fold"/>
</dbReference>
<name>A0A8H6P484_9EURO</name>
<evidence type="ECO:0000256" key="4">
    <source>
        <dbReference type="ARBA" id="ARBA00022723"/>
    </source>
</evidence>
<evidence type="ECO:0000256" key="3">
    <source>
        <dbReference type="ARBA" id="ARBA00007749"/>
    </source>
</evidence>
<feature type="domain" description="Metallo-beta-lactamase" evidence="7">
    <location>
        <begin position="55"/>
        <end position="209"/>
    </location>
</feature>
<accession>A0A8H6P484</accession>
<dbReference type="InterPro" id="IPR001279">
    <property type="entry name" value="Metallo-B-lactamas"/>
</dbReference>
<evidence type="ECO:0000313" key="8">
    <source>
        <dbReference type="EMBL" id="KAF7117460.1"/>
    </source>
</evidence>
<gene>
    <name evidence="8" type="ORF">CNMCM5793_006442</name>
    <name evidence="9" type="ORF">CNMCM6106_004337</name>
</gene>
<keyword evidence="4" id="KW-0479">Metal-binding</keyword>
<comment type="caution">
    <text evidence="8">The sequence shown here is derived from an EMBL/GenBank/DDBJ whole genome shotgun (WGS) entry which is preliminary data.</text>
</comment>
<dbReference type="SUPFAM" id="SSF56281">
    <property type="entry name" value="Metallo-hydrolase/oxidoreductase"/>
    <property type="match status" value="1"/>
</dbReference>
<dbReference type="Proteomes" id="UP000630445">
    <property type="component" value="Unassembled WGS sequence"/>
</dbReference>
<dbReference type="InterPro" id="IPR050662">
    <property type="entry name" value="Sec-metab_biosynth-thioest"/>
</dbReference>
<dbReference type="FunFam" id="3.60.15.10:FF:000041">
    <property type="entry name" value="Metallo-beta-lactamase domain protein"/>
    <property type="match status" value="1"/>
</dbReference>
<organism evidence="8 10">
    <name type="scientific">Aspergillus hiratsukae</name>
    <dbReference type="NCBI Taxonomy" id="1194566"/>
    <lineage>
        <taxon>Eukaryota</taxon>
        <taxon>Fungi</taxon>
        <taxon>Dikarya</taxon>
        <taxon>Ascomycota</taxon>
        <taxon>Pezizomycotina</taxon>
        <taxon>Eurotiomycetes</taxon>
        <taxon>Eurotiomycetidae</taxon>
        <taxon>Eurotiales</taxon>
        <taxon>Aspergillaceae</taxon>
        <taxon>Aspergillus</taxon>
        <taxon>Aspergillus subgen. Fumigati</taxon>
    </lineage>
</organism>
<dbReference type="GO" id="GO:0044550">
    <property type="term" value="P:secondary metabolite biosynthetic process"/>
    <property type="evidence" value="ECO:0007669"/>
    <property type="project" value="UniProtKB-ARBA"/>
</dbReference>